<dbReference type="GO" id="GO:0071949">
    <property type="term" value="F:FAD binding"/>
    <property type="evidence" value="ECO:0007669"/>
    <property type="project" value="InterPro"/>
</dbReference>
<organism evidence="3 4">
    <name type="scientific">Georgenia yuyongxinii</name>
    <dbReference type="NCBI Taxonomy" id="2589797"/>
    <lineage>
        <taxon>Bacteria</taxon>
        <taxon>Bacillati</taxon>
        <taxon>Actinomycetota</taxon>
        <taxon>Actinomycetes</taxon>
        <taxon>Micrococcales</taxon>
        <taxon>Bogoriellaceae</taxon>
        <taxon>Georgenia</taxon>
    </lineage>
</organism>
<feature type="region of interest" description="Disordered" evidence="1">
    <location>
        <begin position="248"/>
        <end position="270"/>
    </location>
</feature>
<evidence type="ECO:0000256" key="1">
    <source>
        <dbReference type="SAM" id="MobiDB-lite"/>
    </source>
</evidence>
<comment type="caution">
    <text evidence="3">The sequence shown here is derived from an EMBL/GenBank/DDBJ whole genome shotgun (WGS) entry which is preliminary data.</text>
</comment>
<dbReference type="EMBL" id="VJXR01000007">
    <property type="protein sequence ID" value="TRW46729.1"/>
    <property type="molecule type" value="Genomic_DNA"/>
</dbReference>
<dbReference type="AlphaFoldDB" id="A0A552WVY0"/>
<evidence type="ECO:0000259" key="2">
    <source>
        <dbReference type="PROSITE" id="PS51387"/>
    </source>
</evidence>
<dbReference type="Pfam" id="PF01565">
    <property type="entry name" value="FAD_binding_4"/>
    <property type="match status" value="1"/>
</dbReference>
<dbReference type="PANTHER" id="PTHR43762">
    <property type="entry name" value="L-GULONOLACTONE OXIDASE"/>
    <property type="match status" value="1"/>
</dbReference>
<dbReference type="SUPFAM" id="SSF56176">
    <property type="entry name" value="FAD-binding/transporter-associated domain-like"/>
    <property type="match status" value="1"/>
</dbReference>
<accession>A0A552WVY0</accession>
<dbReference type="PANTHER" id="PTHR43762:SF1">
    <property type="entry name" value="D-ARABINONO-1,4-LACTONE OXIDASE"/>
    <property type="match status" value="1"/>
</dbReference>
<protein>
    <submittedName>
        <fullName evidence="3">FAD-binding oxidoreductase</fullName>
    </submittedName>
</protein>
<sequence length="478" mass="49751">MTVPLLLAGTTRRGTRELRSFSRSVTARSELARPAGDREWEAILAAAGARGVTVRGAGASYGDAALNSGGLVALTSADREIGPIDTERRIVDVDAGATLGHVLARVLAEGWTLPVVPGTATVTVGGAVAADVHGKNHPTRSSIGAHIESLDLVTPADGLLTVSPSIRPETFWATVGGLGLTGIVRRVRLRVEPTSGWCWSVDRAAGDLAAVLERLATSADSHAVAWLDGHATGTALGRGVITTTRAAAPHDLPSHPPAAVRPRTGAGRGAVARNRAPRLPGLLTPGVVRAANTARFALARARGERPSLTAVARSLFPLDALPGWPALYGGRGFLQHQTAVPYGEEEVLAVALRALQGAGHPPVLAVLKRLGAPPPGQAPGSLSFPLPGWTLALDLPVPRAGADAAWLGRTLDDLDELVADAGGRVNLVKDARLRPELVRHMYQGLDCWREERGRLDPDGVMTSDLARRLGLGPRGGAL</sequence>
<dbReference type="InterPro" id="IPR016169">
    <property type="entry name" value="FAD-bd_PCMH_sub2"/>
</dbReference>
<keyword evidence="4" id="KW-1185">Reference proteome</keyword>
<dbReference type="PROSITE" id="PS51387">
    <property type="entry name" value="FAD_PCMH"/>
    <property type="match status" value="1"/>
</dbReference>
<evidence type="ECO:0000313" key="4">
    <source>
        <dbReference type="Proteomes" id="UP000318693"/>
    </source>
</evidence>
<dbReference type="InterPro" id="IPR006094">
    <property type="entry name" value="Oxid_FAD_bind_N"/>
</dbReference>
<feature type="compositionally biased region" description="Low complexity" evidence="1">
    <location>
        <begin position="257"/>
        <end position="270"/>
    </location>
</feature>
<proteinExistence type="predicted"/>
<dbReference type="Gene3D" id="3.30.465.10">
    <property type="match status" value="1"/>
</dbReference>
<dbReference type="InterPro" id="IPR016166">
    <property type="entry name" value="FAD-bd_PCMH"/>
</dbReference>
<evidence type="ECO:0000313" key="3">
    <source>
        <dbReference type="EMBL" id="TRW46729.1"/>
    </source>
</evidence>
<name>A0A552WVY0_9MICO</name>
<dbReference type="InterPro" id="IPR036318">
    <property type="entry name" value="FAD-bd_PCMH-like_sf"/>
</dbReference>
<dbReference type="Proteomes" id="UP000318693">
    <property type="component" value="Unassembled WGS sequence"/>
</dbReference>
<dbReference type="RefSeq" id="WP_143417310.1">
    <property type="nucleotide sequence ID" value="NZ_VJXR01000007.1"/>
</dbReference>
<gene>
    <name evidence="3" type="ORF">FJ693_04360</name>
</gene>
<reference evidence="3 4" key="1">
    <citation type="submission" date="2019-07" db="EMBL/GenBank/DDBJ databases">
        <title>Georgenia wutianyii sp. nov. and Georgenia *** sp. nov. isolated from plateau pika (Ochotona curzoniae) in the Qinghai-Tibet plateau of China.</title>
        <authorList>
            <person name="Tian Z."/>
        </authorList>
    </citation>
    <scope>NUCLEOTIDE SEQUENCE [LARGE SCALE GENOMIC DNA]</scope>
    <source>
        <strain evidence="3 4">Z446</strain>
    </source>
</reference>
<dbReference type="InterPro" id="IPR010031">
    <property type="entry name" value="FAD_lactone_oxidase-like"/>
</dbReference>
<dbReference type="GO" id="GO:0016899">
    <property type="term" value="F:oxidoreductase activity, acting on the CH-OH group of donors, oxygen as acceptor"/>
    <property type="evidence" value="ECO:0007669"/>
    <property type="project" value="InterPro"/>
</dbReference>
<feature type="domain" description="FAD-binding PCMH-type" evidence="2">
    <location>
        <begin position="24"/>
        <end position="194"/>
    </location>
</feature>